<reference evidence="1" key="1">
    <citation type="journal article" date="2022" name="bioRxiv">
        <title>Sequencing and chromosome-scale assembly of the giantPleurodeles waltlgenome.</title>
        <authorList>
            <person name="Brown T."/>
            <person name="Elewa A."/>
            <person name="Iarovenko S."/>
            <person name="Subramanian E."/>
            <person name="Araus A.J."/>
            <person name="Petzold A."/>
            <person name="Susuki M."/>
            <person name="Suzuki K.-i.T."/>
            <person name="Hayashi T."/>
            <person name="Toyoda A."/>
            <person name="Oliveira C."/>
            <person name="Osipova E."/>
            <person name="Leigh N.D."/>
            <person name="Simon A."/>
            <person name="Yun M.H."/>
        </authorList>
    </citation>
    <scope>NUCLEOTIDE SEQUENCE</scope>
    <source>
        <strain evidence="1">20211129_DDA</strain>
        <tissue evidence="1">Liver</tissue>
    </source>
</reference>
<dbReference type="Proteomes" id="UP001066276">
    <property type="component" value="Chromosome 6"/>
</dbReference>
<dbReference type="EMBL" id="JANPWB010000010">
    <property type="protein sequence ID" value="KAJ1141972.1"/>
    <property type="molecule type" value="Genomic_DNA"/>
</dbReference>
<keyword evidence="2" id="KW-1185">Reference proteome</keyword>
<organism evidence="1 2">
    <name type="scientific">Pleurodeles waltl</name>
    <name type="common">Iberian ribbed newt</name>
    <dbReference type="NCBI Taxonomy" id="8319"/>
    <lineage>
        <taxon>Eukaryota</taxon>
        <taxon>Metazoa</taxon>
        <taxon>Chordata</taxon>
        <taxon>Craniata</taxon>
        <taxon>Vertebrata</taxon>
        <taxon>Euteleostomi</taxon>
        <taxon>Amphibia</taxon>
        <taxon>Batrachia</taxon>
        <taxon>Caudata</taxon>
        <taxon>Salamandroidea</taxon>
        <taxon>Salamandridae</taxon>
        <taxon>Pleurodelinae</taxon>
        <taxon>Pleurodeles</taxon>
    </lineage>
</organism>
<accession>A0AAV7QN45</accession>
<comment type="caution">
    <text evidence="1">The sequence shown here is derived from an EMBL/GenBank/DDBJ whole genome shotgun (WGS) entry which is preliminary data.</text>
</comment>
<dbReference type="AlphaFoldDB" id="A0AAV7QN45"/>
<proteinExistence type="predicted"/>
<sequence>MSRPRSSPSVAGSRVVLAPGPSMVAEVETALSLDTTFWCRYLLLLPPGVLPSSGVPLVVLELSLPPGVPLMVLVLALPPGVPSPPGVPLVVLVLPLHPVAPPPPGVSLVLLTLCPLFRPPLLPLPYSLGLRQEGLYEAPRHPEVDADRFLTGLHPATLLATIQKDRMCFSSYVVYELNNDNPTIVDYLLAEL</sequence>
<evidence type="ECO:0000313" key="2">
    <source>
        <dbReference type="Proteomes" id="UP001066276"/>
    </source>
</evidence>
<protein>
    <submittedName>
        <fullName evidence="1">Uncharacterized protein</fullName>
    </submittedName>
</protein>
<name>A0AAV7QN45_PLEWA</name>
<evidence type="ECO:0000313" key="1">
    <source>
        <dbReference type="EMBL" id="KAJ1141972.1"/>
    </source>
</evidence>
<gene>
    <name evidence="1" type="ORF">NDU88_008300</name>
</gene>